<proteinExistence type="predicted"/>
<evidence type="ECO:0000313" key="3">
    <source>
        <dbReference type="Proteomes" id="UP000503447"/>
    </source>
</evidence>
<dbReference type="EMBL" id="CP053452">
    <property type="protein sequence ID" value="QJW96798.1"/>
    <property type="molecule type" value="Genomic_DNA"/>
</dbReference>
<dbReference type="KEGG" id="ftj:FTUN_4357"/>
<dbReference type="AlphaFoldDB" id="A0A6M5YS16"/>
<feature type="region of interest" description="Disordered" evidence="1">
    <location>
        <begin position="1"/>
        <end position="37"/>
    </location>
</feature>
<organism evidence="2 3">
    <name type="scientific">Frigoriglobus tundricola</name>
    <dbReference type="NCBI Taxonomy" id="2774151"/>
    <lineage>
        <taxon>Bacteria</taxon>
        <taxon>Pseudomonadati</taxon>
        <taxon>Planctomycetota</taxon>
        <taxon>Planctomycetia</taxon>
        <taxon>Gemmatales</taxon>
        <taxon>Gemmataceae</taxon>
        <taxon>Frigoriglobus</taxon>
    </lineage>
</organism>
<evidence type="ECO:0000256" key="1">
    <source>
        <dbReference type="SAM" id="MobiDB-lite"/>
    </source>
</evidence>
<dbReference type="Proteomes" id="UP000503447">
    <property type="component" value="Chromosome"/>
</dbReference>
<protein>
    <submittedName>
        <fullName evidence="2">Uncharacterized protein</fullName>
    </submittedName>
</protein>
<sequence>MAPANGGESESAEPRENRCRSRYHPPSAKTKRNATNYAGHADLVKKMGLI</sequence>
<gene>
    <name evidence="2" type="ORF">FTUN_4357</name>
</gene>
<evidence type="ECO:0000313" key="2">
    <source>
        <dbReference type="EMBL" id="QJW96798.1"/>
    </source>
</evidence>
<accession>A0A6M5YS16</accession>
<reference evidence="3" key="1">
    <citation type="submission" date="2020-05" db="EMBL/GenBank/DDBJ databases">
        <title>Frigoriglobus tundricola gen. nov., sp. nov., a psychrotolerant cellulolytic planctomycete of the family Gemmataceae with two divergent copies of 16S rRNA gene.</title>
        <authorList>
            <person name="Kulichevskaya I.S."/>
            <person name="Ivanova A.A."/>
            <person name="Naumoff D.G."/>
            <person name="Beletsky A.V."/>
            <person name="Rijpstra W.I.C."/>
            <person name="Sinninghe Damste J.S."/>
            <person name="Mardanov A.V."/>
            <person name="Ravin N.V."/>
            <person name="Dedysh S.N."/>
        </authorList>
    </citation>
    <scope>NUCLEOTIDE SEQUENCE [LARGE SCALE GENOMIC DNA]</scope>
    <source>
        <strain evidence="3">PL17</strain>
    </source>
</reference>
<keyword evidence="3" id="KW-1185">Reference proteome</keyword>
<name>A0A6M5YS16_9BACT</name>